<dbReference type="Proteomes" id="UP000672011">
    <property type="component" value="Chromosome"/>
</dbReference>
<gene>
    <name evidence="2" type="ORF">J9309_07785</name>
</gene>
<feature type="domain" description="GyrI-like small molecule binding" evidence="1">
    <location>
        <begin position="187"/>
        <end position="341"/>
    </location>
</feature>
<reference evidence="2 3" key="1">
    <citation type="journal article" date="2021" name="Int. J. Syst. Evol. Microbiol.">
        <title>Faecalibacter bovis sp. nov., isolated from cow faeces.</title>
        <authorList>
            <person name="Li F."/>
            <person name="Zhao W."/>
            <person name="Hong Q."/>
            <person name="Shao Q."/>
            <person name="Song J."/>
            <person name="Yang S."/>
        </authorList>
    </citation>
    <scope>NUCLEOTIDE SEQUENCE [LARGE SCALE GENOMIC DNA]</scope>
    <source>
        <strain evidence="2 3">ZY171143</strain>
    </source>
</reference>
<evidence type="ECO:0000313" key="2">
    <source>
        <dbReference type="EMBL" id="QTV04711.1"/>
    </source>
</evidence>
<name>A0ABX7X9Z9_9FLAO</name>
<protein>
    <submittedName>
        <fullName evidence="2">GyrI-like domain-containing protein</fullName>
    </submittedName>
</protein>
<evidence type="ECO:0000259" key="1">
    <source>
        <dbReference type="Pfam" id="PF06445"/>
    </source>
</evidence>
<organism evidence="2 3">
    <name type="scientific">Faecalibacter bovis</name>
    <dbReference type="NCBI Taxonomy" id="2898187"/>
    <lineage>
        <taxon>Bacteria</taxon>
        <taxon>Pseudomonadati</taxon>
        <taxon>Bacteroidota</taxon>
        <taxon>Flavobacteriia</taxon>
        <taxon>Flavobacteriales</taxon>
        <taxon>Weeksellaceae</taxon>
        <taxon>Faecalibacter</taxon>
    </lineage>
</organism>
<evidence type="ECO:0000313" key="3">
    <source>
        <dbReference type="Proteomes" id="UP000672011"/>
    </source>
</evidence>
<reference evidence="3" key="2">
    <citation type="submission" date="2021-04" db="EMBL/GenBank/DDBJ databases">
        <title>Taxonomy of Flavobacteriaceae bacterium ZY171143.</title>
        <authorList>
            <person name="Li F."/>
        </authorList>
    </citation>
    <scope>NUCLEOTIDE SEQUENCE [LARGE SCALE GENOMIC DNA]</scope>
    <source>
        <strain evidence="3">ZY171143</strain>
    </source>
</reference>
<dbReference type="Gene3D" id="3.20.80.10">
    <property type="entry name" value="Regulatory factor, effector binding domain"/>
    <property type="match status" value="1"/>
</dbReference>
<dbReference type="InterPro" id="IPR011256">
    <property type="entry name" value="Reg_factor_effector_dom_sf"/>
</dbReference>
<accession>A0ABX7X9Z9</accession>
<keyword evidence="3" id="KW-1185">Reference proteome</keyword>
<dbReference type="InterPro" id="IPR029442">
    <property type="entry name" value="GyrI-like"/>
</dbReference>
<proteinExistence type="predicted"/>
<dbReference type="RefSeq" id="WP_230475333.1">
    <property type="nucleotide sequence ID" value="NZ_CP072842.1"/>
</dbReference>
<sequence>MKQINIFLIGLVLLFVLFPFFLSKKVDEKLTYEIEAPIGLVYDEFLDLRKFSKWEQFTGQDSTVVKSFSNEEAEKEFTEWKSTKSDIGNGKIIIDDFEMNKSIEYVLQYQGWEEKDNLKIEFEQKASGNTLLNIHYVSQDVPYFYRYFLFFKSPLTKVEQSIENFNEMVKVRLDKERKEGKLNYGEFRLVKLNRQVLMAIKKTSTLDDKDAMDKTDEAFETIYESLVNEENTYDFDLGFPTVYTTQNDLEKNRKTLFAGINYIEGINFQKGMQRVIVPEGEYLLTLHQGSRSKRKHTIQLMKDYAKSKKINLDDRELEVFLNDPKETDSLQLKTRIYIPIKTN</sequence>
<dbReference type="SUPFAM" id="SSF55136">
    <property type="entry name" value="Probable bacterial effector-binding domain"/>
    <property type="match status" value="1"/>
</dbReference>
<dbReference type="EMBL" id="CP072842">
    <property type="protein sequence ID" value="QTV04711.1"/>
    <property type="molecule type" value="Genomic_DNA"/>
</dbReference>
<dbReference type="Pfam" id="PF06445">
    <property type="entry name" value="GyrI-like"/>
    <property type="match status" value="1"/>
</dbReference>